<protein>
    <recommendedName>
        <fullName evidence="20">Bifunctional protein GlmU</fullName>
    </recommendedName>
    <domain>
        <recommendedName>
            <fullName evidence="20">UDP-N-acetylglucosamine pyrophosphorylase</fullName>
            <ecNumber evidence="20">2.7.7.23</ecNumber>
        </recommendedName>
        <alternativeName>
            <fullName evidence="20">N-acetylglucosamine-1-phosphate uridyltransferase</fullName>
        </alternativeName>
    </domain>
    <domain>
        <recommendedName>
            <fullName evidence="20">Glucosamine-1-phosphate N-acetyltransferase</fullName>
            <ecNumber evidence="20">2.3.1.157</ecNumber>
        </recommendedName>
    </domain>
</protein>
<evidence type="ECO:0000256" key="10">
    <source>
        <dbReference type="ARBA" id="ARBA00022737"/>
    </source>
</evidence>
<organism evidence="22">
    <name type="scientific">Paraconexibacter sp. AEG42_29</name>
    <dbReference type="NCBI Taxonomy" id="2997339"/>
    <lineage>
        <taxon>Bacteria</taxon>
        <taxon>Bacillati</taxon>
        <taxon>Actinomycetota</taxon>
        <taxon>Thermoleophilia</taxon>
        <taxon>Solirubrobacterales</taxon>
        <taxon>Paraconexibacteraceae</taxon>
        <taxon>Paraconexibacter</taxon>
    </lineage>
</organism>
<dbReference type="EC" id="2.7.7.23" evidence="20"/>
<feature type="binding site" evidence="20">
    <location>
        <position position="217"/>
    </location>
    <ligand>
        <name>UDP-N-acetyl-alpha-D-glucosamine</name>
        <dbReference type="ChEBI" id="CHEBI:57705"/>
    </ligand>
</feature>
<comment type="cofactor">
    <cofactor evidence="20">
        <name>Mg(2+)</name>
        <dbReference type="ChEBI" id="CHEBI:18420"/>
    </cofactor>
    <text evidence="20">Binds 1 Mg(2+) ion per subunit.</text>
</comment>
<dbReference type="KEGG" id="parq:DSM112329_04344"/>
<comment type="caution">
    <text evidence="20">Lacks conserved residue(s) required for the propagation of feature annotation.</text>
</comment>
<comment type="similarity">
    <text evidence="4 20">In the C-terminal section; belongs to the transferase hexapeptide repeat family.</text>
</comment>
<evidence type="ECO:0000256" key="6">
    <source>
        <dbReference type="ARBA" id="ARBA00022490"/>
    </source>
</evidence>
<feature type="region of interest" description="N-acetyltransferase" evidence="20">
    <location>
        <begin position="241"/>
        <end position="452"/>
    </location>
</feature>
<feature type="binding site" evidence="20">
    <location>
        <position position="217"/>
    </location>
    <ligand>
        <name>Mg(2+)</name>
        <dbReference type="ChEBI" id="CHEBI:18420"/>
    </ligand>
</feature>
<dbReference type="GO" id="GO:0009245">
    <property type="term" value="P:lipid A biosynthetic process"/>
    <property type="evidence" value="ECO:0007669"/>
    <property type="project" value="UniProtKB-UniRule"/>
</dbReference>
<evidence type="ECO:0000256" key="13">
    <source>
        <dbReference type="ARBA" id="ARBA00022984"/>
    </source>
</evidence>
<dbReference type="HAMAP" id="MF_01631">
    <property type="entry name" value="GlmU"/>
    <property type="match status" value="1"/>
</dbReference>
<evidence type="ECO:0000256" key="8">
    <source>
        <dbReference type="ARBA" id="ARBA00022695"/>
    </source>
</evidence>
<evidence type="ECO:0000256" key="20">
    <source>
        <dbReference type="HAMAP-Rule" id="MF_01631"/>
    </source>
</evidence>
<keyword evidence="15 20" id="KW-0012">Acyltransferase</keyword>
<keyword evidence="10 20" id="KW-0677">Repeat</keyword>
<feature type="binding site" evidence="20">
    <location>
        <position position="429"/>
    </location>
    <ligand>
        <name>acetyl-CoA</name>
        <dbReference type="ChEBI" id="CHEBI:57288"/>
    </ligand>
</feature>
<feature type="binding site" evidence="20">
    <location>
        <position position="322"/>
    </location>
    <ligand>
        <name>UDP-N-acetyl-alpha-D-glucosamine</name>
        <dbReference type="ChEBI" id="CHEBI:57705"/>
    </ligand>
</feature>
<evidence type="ECO:0000256" key="19">
    <source>
        <dbReference type="ARBA" id="ARBA00049628"/>
    </source>
</evidence>
<comment type="catalytic activity">
    <reaction evidence="17 20">
        <text>alpha-D-glucosamine 1-phosphate + acetyl-CoA = N-acetyl-alpha-D-glucosamine 1-phosphate + CoA + H(+)</text>
        <dbReference type="Rhea" id="RHEA:13725"/>
        <dbReference type="ChEBI" id="CHEBI:15378"/>
        <dbReference type="ChEBI" id="CHEBI:57287"/>
        <dbReference type="ChEBI" id="CHEBI:57288"/>
        <dbReference type="ChEBI" id="CHEBI:57776"/>
        <dbReference type="ChEBI" id="CHEBI:58516"/>
        <dbReference type="EC" id="2.3.1.157"/>
    </reaction>
</comment>
<feature type="binding site" evidence="20">
    <location>
        <position position="366"/>
    </location>
    <ligand>
        <name>UDP-N-acetyl-alpha-D-glucosamine</name>
        <dbReference type="ChEBI" id="CHEBI:57705"/>
    </ligand>
</feature>
<dbReference type="GO" id="GO:0005737">
    <property type="term" value="C:cytoplasm"/>
    <property type="evidence" value="ECO:0007669"/>
    <property type="project" value="UniProtKB-SubCell"/>
</dbReference>
<comment type="pathway">
    <text evidence="20">Bacterial outer membrane biogenesis; LPS lipid A biosynthesis.</text>
</comment>
<evidence type="ECO:0000256" key="12">
    <source>
        <dbReference type="ARBA" id="ARBA00022960"/>
    </source>
</evidence>
<dbReference type="InterPro" id="IPR050065">
    <property type="entry name" value="GlmU-like"/>
</dbReference>
<dbReference type="GO" id="GO:0003977">
    <property type="term" value="F:UDP-N-acetylglucosamine diphosphorylase activity"/>
    <property type="evidence" value="ECO:0007669"/>
    <property type="project" value="UniProtKB-UniRule"/>
</dbReference>
<dbReference type="EC" id="2.3.1.157" evidence="20"/>
<keyword evidence="9 20" id="KW-0479">Metal-binding</keyword>
<feature type="binding site" evidence="20">
    <location>
        <position position="412"/>
    </location>
    <ligand>
        <name>acetyl-CoA</name>
        <dbReference type="ChEBI" id="CHEBI:57288"/>
    </ligand>
</feature>
<dbReference type="GO" id="GO:0009252">
    <property type="term" value="P:peptidoglycan biosynthetic process"/>
    <property type="evidence" value="ECO:0007669"/>
    <property type="project" value="UniProtKB-UniRule"/>
</dbReference>
<evidence type="ECO:0000259" key="21">
    <source>
        <dbReference type="Pfam" id="PF00483"/>
    </source>
</evidence>
<feature type="binding site" evidence="20">
    <location>
        <position position="340"/>
    </location>
    <ligand>
        <name>UDP-N-acetyl-alpha-D-glucosamine</name>
        <dbReference type="ChEBI" id="CHEBI:57705"/>
    </ligand>
</feature>
<comment type="pathway">
    <text evidence="3 20">Nucleotide-sugar biosynthesis; UDP-N-acetyl-alpha-D-glucosamine biosynthesis; UDP-N-acetyl-alpha-D-glucosamine from N-acetyl-alpha-D-glucosamine 1-phosphate: step 1/1.</text>
</comment>
<dbReference type="GO" id="GO:0016020">
    <property type="term" value="C:membrane"/>
    <property type="evidence" value="ECO:0007669"/>
    <property type="project" value="GOC"/>
</dbReference>
<feature type="domain" description="Nucleotidyl transferase" evidence="21">
    <location>
        <begin position="1"/>
        <end position="197"/>
    </location>
</feature>
<evidence type="ECO:0000313" key="22">
    <source>
        <dbReference type="EMBL" id="XAY07462.1"/>
    </source>
</evidence>
<dbReference type="InterPro" id="IPR038009">
    <property type="entry name" value="GlmU_C_LbH"/>
</dbReference>
<feature type="binding site" evidence="20">
    <location>
        <position position="64"/>
    </location>
    <ligand>
        <name>UDP-N-acetyl-alpha-D-glucosamine</name>
        <dbReference type="ChEBI" id="CHEBI:57705"/>
    </ligand>
</feature>
<comment type="pathway">
    <text evidence="2 20">Nucleotide-sugar biosynthesis; UDP-N-acetyl-alpha-D-glucosamine biosynthesis; N-acetyl-alpha-D-glucosamine 1-phosphate from alpha-D-glucosamine 6-phosphate (route II): step 2/2.</text>
</comment>
<evidence type="ECO:0000256" key="15">
    <source>
        <dbReference type="ARBA" id="ARBA00023315"/>
    </source>
</evidence>
<evidence type="ECO:0000256" key="2">
    <source>
        <dbReference type="ARBA" id="ARBA00005166"/>
    </source>
</evidence>
<feature type="region of interest" description="Linker" evidence="20">
    <location>
        <begin position="220"/>
        <end position="240"/>
    </location>
</feature>
<dbReference type="EMBL" id="CP114014">
    <property type="protein sequence ID" value="XAY07462.1"/>
    <property type="molecule type" value="Genomic_DNA"/>
</dbReference>
<comment type="subcellular location">
    <subcellularLocation>
        <location evidence="1 20">Cytoplasm</location>
    </subcellularLocation>
</comment>
<feature type="active site" description="Proton acceptor" evidence="20">
    <location>
        <position position="352"/>
    </location>
</feature>
<feature type="binding site" evidence="20">
    <location>
        <position position="93"/>
    </location>
    <ligand>
        <name>Mg(2+)</name>
        <dbReference type="ChEBI" id="CHEBI:18420"/>
    </ligand>
</feature>
<dbReference type="GO" id="GO:0000902">
    <property type="term" value="P:cell morphogenesis"/>
    <property type="evidence" value="ECO:0007669"/>
    <property type="project" value="UniProtKB-UniRule"/>
</dbReference>
<comment type="catalytic activity">
    <reaction evidence="18 20">
        <text>N-acetyl-alpha-D-glucosamine 1-phosphate + UTP + H(+) = UDP-N-acetyl-alpha-D-glucosamine + diphosphate</text>
        <dbReference type="Rhea" id="RHEA:13509"/>
        <dbReference type="ChEBI" id="CHEBI:15378"/>
        <dbReference type="ChEBI" id="CHEBI:33019"/>
        <dbReference type="ChEBI" id="CHEBI:46398"/>
        <dbReference type="ChEBI" id="CHEBI:57705"/>
        <dbReference type="ChEBI" id="CHEBI:57776"/>
        <dbReference type="EC" id="2.7.7.23"/>
    </reaction>
</comment>
<dbReference type="NCBIfam" id="TIGR01173">
    <property type="entry name" value="glmU"/>
    <property type="match status" value="1"/>
</dbReference>
<feature type="binding site" evidence="20">
    <location>
        <position position="145"/>
    </location>
    <ligand>
        <name>UDP-N-acetyl-alpha-D-glucosamine</name>
        <dbReference type="ChEBI" id="CHEBI:57705"/>
    </ligand>
</feature>
<evidence type="ECO:0000256" key="9">
    <source>
        <dbReference type="ARBA" id="ARBA00022723"/>
    </source>
</evidence>
<reference evidence="22" key="1">
    <citation type="submission" date="2022-12" db="EMBL/GenBank/DDBJ databases">
        <title>Paraconexibacter alkalitolerans sp. nov. and Baekduia alba sp. nov., isolated from soil and emended description of the genera Paraconexibacter (Chun et al., 2020) and Baekduia (An et al., 2020).</title>
        <authorList>
            <person name="Vieira S."/>
            <person name="Huber K.J."/>
            <person name="Geppert A."/>
            <person name="Wolf J."/>
            <person name="Neumann-Schaal M."/>
            <person name="Muesken M."/>
            <person name="Overmann J."/>
        </authorList>
    </citation>
    <scope>NUCLEOTIDE SEQUENCE</scope>
    <source>
        <strain evidence="22">AEG42_29</strain>
    </source>
</reference>
<dbReference type="GO" id="GO:0006048">
    <property type="term" value="P:UDP-N-acetylglucosamine biosynthetic process"/>
    <property type="evidence" value="ECO:0007669"/>
    <property type="project" value="InterPro"/>
</dbReference>
<dbReference type="GO" id="GO:0019134">
    <property type="term" value="F:glucosamine-1-phosphate N-acetyltransferase activity"/>
    <property type="evidence" value="ECO:0007669"/>
    <property type="project" value="UniProtKB-UniRule"/>
</dbReference>
<feature type="binding site" evidence="20">
    <location>
        <position position="130"/>
    </location>
    <ligand>
        <name>UDP-N-acetyl-alpha-D-glucosamine</name>
        <dbReference type="ChEBI" id="CHEBI:57705"/>
    </ligand>
</feature>
<dbReference type="PANTHER" id="PTHR43584">
    <property type="entry name" value="NUCLEOTIDYL TRANSFERASE"/>
    <property type="match status" value="1"/>
</dbReference>
<feature type="binding site" evidence="20">
    <location>
        <position position="369"/>
    </location>
    <ligand>
        <name>acetyl-CoA</name>
        <dbReference type="ChEBI" id="CHEBI:57288"/>
    </ligand>
</feature>
<accession>A0AAU7B1F3</accession>
<dbReference type="InterPro" id="IPR005882">
    <property type="entry name" value="Bifunctional_GlmU"/>
</dbReference>
<dbReference type="PANTHER" id="PTHR43584:SF3">
    <property type="entry name" value="BIFUNCTIONAL PROTEIN GLMU"/>
    <property type="match status" value="1"/>
</dbReference>
<proteinExistence type="inferred from homology"/>
<dbReference type="InterPro" id="IPR005835">
    <property type="entry name" value="NTP_transferase_dom"/>
</dbReference>
<dbReference type="AlphaFoldDB" id="A0AAU7B1F3"/>
<evidence type="ECO:0000256" key="5">
    <source>
        <dbReference type="ARBA" id="ARBA00007947"/>
    </source>
</evidence>
<feature type="binding site" evidence="20">
    <location>
        <position position="355"/>
    </location>
    <ligand>
        <name>UDP-N-acetyl-alpha-D-glucosamine</name>
        <dbReference type="ChEBI" id="CHEBI:57705"/>
    </ligand>
</feature>
<dbReference type="SUPFAM" id="SSF53448">
    <property type="entry name" value="Nucleotide-diphospho-sugar transferases"/>
    <property type="match status" value="1"/>
</dbReference>
<sequence>MAAGKGTRMRSSTPKVLHDVCGLPMVHWPIRAARAAGATRVIVVTSPGGELDGHLPEGVETAVQPVADGTGGAVAAAAPLLDAEETVIVINGDAALIPAGPLTALIERHRAAGADATVATIRALDPSGYGRVIRDEDGSVLRIVETRSPGDATEAELAVDEINVGIYAFQGAALHAALPQLQSHNAQGELYLTDVLALADRAAAVDLGDPGLLVGINDRAELAQACETMQRRLLDDHMRSGVTVVSPTSTVVDADVVIGQDTVLEPGTVLRGATVVGRGCRIGPQVTLTDCTLHDEVTIRHAFGVEATAHDGVTIGPFAYLRPGTVLRDGAKVGTFVEVKNSDIGPGAKVPHLSYIGDADVGAGSNLGAATITANYDGRHKHRTTIGRDVRSGVDVSFVAPVTIGDGAVTGAGSVITKDVPAGALAIARARQTNLEDYAAGQDAAAPDGRGA</sequence>
<evidence type="ECO:0000256" key="16">
    <source>
        <dbReference type="ARBA" id="ARBA00023316"/>
    </source>
</evidence>
<dbReference type="InterPro" id="IPR011004">
    <property type="entry name" value="Trimer_LpxA-like_sf"/>
</dbReference>
<dbReference type="InterPro" id="IPR001451">
    <property type="entry name" value="Hexapep"/>
</dbReference>
<feature type="region of interest" description="Pyrophosphorylase" evidence="20">
    <location>
        <begin position="1"/>
        <end position="219"/>
    </location>
</feature>
<comment type="similarity">
    <text evidence="5 20">In the N-terminal section; belongs to the N-acetylglucosamine-1-phosphate uridyltransferase family.</text>
</comment>
<keyword evidence="12 20" id="KW-0133">Cell shape</keyword>
<evidence type="ECO:0000256" key="14">
    <source>
        <dbReference type="ARBA" id="ARBA00023268"/>
    </source>
</evidence>
<evidence type="ECO:0000256" key="11">
    <source>
        <dbReference type="ARBA" id="ARBA00022842"/>
    </source>
</evidence>
<evidence type="ECO:0000256" key="17">
    <source>
        <dbReference type="ARBA" id="ARBA00048247"/>
    </source>
</evidence>
<dbReference type="CDD" id="cd03353">
    <property type="entry name" value="LbH_GlmU_C"/>
    <property type="match status" value="1"/>
</dbReference>
<keyword evidence="8 20" id="KW-0548">Nucleotidyltransferase</keyword>
<dbReference type="GO" id="GO:0000287">
    <property type="term" value="F:magnesium ion binding"/>
    <property type="evidence" value="ECO:0007669"/>
    <property type="project" value="UniProtKB-UniRule"/>
</dbReference>
<dbReference type="SUPFAM" id="SSF51161">
    <property type="entry name" value="Trimeric LpxA-like enzymes"/>
    <property type="match status" value="1"/>
</dbReference>
<dbReference type="GO" id="GO:0008360">
    <property type="term" value="P:regulation of cell shape"/>
    <property type="evidence" value="ECO:0007669"/>
    <property type="project" value="UniProtKB-KW"/>
</dbReference>
<keyword evidence="16 20" id="KW-0961">Cell wall biogenesis/degradation</keyword>
<comment type="subunit">
    <text evidence="20">Homotrimer.</text>
</comment>
<evidence type="ECO:0000256" key="1">
    <source>
        <dbReference type="ARBA" id="ARBA00004496"/>
    </source>
</evidence>
<evidence type="ECO:0000256" key="3">
    <source>
        <dbReference type="ARBA" id="ARBA00005208"/>
    </source>
</evidence>
<dbReference type="Gene3D" id="2.160.10.10">
    <property type="entry name" value="Hexapeptide repeat proteins"/>
    <property type="match status" value="1"/>
</dbReference>
<feature type="binding site" evidence="20">
    <location>
        <position position="163"/>
    </location>
    <ligand>
        <name>UDP-N-acetyl-alpha-D-glucosamine</name>
        <dbReference type="ChEBI" id="CHEBI:57705"/>
    </ligand>
</feature>
<keyword evidence="6 20" id="KW-0963">Cytoplasm</keyword>
<keyword evidence="11 20" id="KW-0460">Magnesium</keyword>
<evidence type="ECO:0000256" key="7">
    <source>
        <dbReference type="ARBA" id="ARBA00022679"/>
    </source>
</evidence>
<feature type="binding site" evidence="20">
    <location>
        <position position="15"/>
    </location>
    <ligand>
        <name>UDP-N-acetyl-alpha-D-glucosamine</name>
        <dbReference type="ChEBI" id="CHEBI:57705"/>
    </ligand>
</feature>
<gene>
    <name evidence="20 22" type="primary">glmU</name>
    <name evidence="22" type="ORF">DSM112329_04344</name>
</gene>
<dbReference type="Pfam" id="PF00132">
    <property type="entry name" value="Hexapep"/>
    <property type="match status" value="1"/>
</dbReference>
<dbReference type="GO" id="GO:0071555">
    <property type="term" value="P:cell wall organization"/>
    <property type="evidence" value="ECO:0007669"/>
    <property type="project" value="UniProtKB-KW"/>
</dbReference>
<name>A0AAU7B1F3_9ACTN</name>
<dbReference type="Gene3D" id="3.90.550.10">
    <property type="entry name" value="Spore Coat Polysaccharide Biosynthesis Protein SpsA, Chain A"/>
    <property type="match status" value="1"/>
</dbReference>
<keyword evidence="14 20" id="KW-0511">Multifunctional enzyme</keyword>
<dbReference type="InterPro" id="IPR029044">
    <property type="entry name" value="Nucleotide-diphossugar_trans"/>
</dbReference>
<keyword evidence="7 20" id="KW-0808">Transferase</keyword>
<comment type="function">
    <text evidence="19 20">Catalyzes the last two sequential reactions in the de novo biosynthetic pathway for UDP-N-acetylglucosamine (UDP-GlcNAc). The C-terminal domain catalyzes the transfer of acetyl group from acetyl coenzyme A to glucosamine-1-phosphate (GlcN-1-P) to produce N-acetylglucosamine-1-phosphate (GlcNAc-1-P), which is converted into UDP-GlcNAc by the transfer of uridine 5-monophosphate (from uridine 5-triphosphate), a reaction catalyzed by the N-terminal domain.</text>
</comment>
<feature type="binding site" evidence="20">
    <location>
        <begin position="375"/>
        <end position="376"/>
    </location>
    <ligand>
        <name>acetyl-CoA</name>
        <dbReference type="ChEBI" id="CHEBI:57288"/>
    </ligand>
</feature>
<evidence type="ECO:0000256" key="18">
    <source>
        <dbReference type="ARBA" id="ARBA00048493"/>
    </source>
</evidence>
<feature type="binding site" evidence="20">
    <location>
        <begin position="69"/>
        <end position="70"/>
    </location>
    <ligand>
        <name>UDP-N-acetyl-alpha-D-glucosamine</name>
        <dbReference type="ChEBI" id="CHEBI:57705"/>
    </ligand>
</feature>
<evidence type="ECO:0000256" key="4">
    <source>
        <dbReference type="ARBA" id="ARBA00007707"/>
    </source>
</evidence>
<dbReference type="Pfam" id="PF00483">
    <property type="entry name" value="NTP_transferase"/>
    <property type="match status" value="1"/>
</dbReference>
<keyword evidence="13 20" id="KW-0573">Peptidoglycan synthesis</keyword>